<accession>A0A2M8W5A8</accession>
<comment type="caution">
    <text evidence="1">The sequence shown here is derived from an EMBL/GenBank/DDBJ whole genome shotgun (WGS) entry which is preliminary data.</text>
</comment>
<reference evidence="1 2" key="1">
    <citation type="submission" date="2017-11" db="EMBL/GenBank/DDBJ databases">
        <title>Genomic Encyclopedia of Archaeal and Bacterial Type Strains, Phase II (KMG-II): From Individual Species to Whole Genera.</title>
        <authorList>
            <person name="Goeker M."/>
        </authorList>
    </citation>
    <scope>NUCLEOTIDE SEQUENCE [LARGE SCALE GENOMIC DNA]</scope>
    <source>
        <strain evidence="1 2">DSM 29128</strain>
    </source>
</reference>
<sequence length="167" mass="17733">MKAILIPLILLLVGTGAGVGAGLFLAPAPVEDATDETHVCPPPDADMDGAVAITPVAVGPEREYAKLNNQFIVPVVEDQRVAALVVMSLNLEVVLGGRTAVFAAEPKLRDRFLQVMFDHANNGGFSGNFTTGTKMRALRNELLRVAQEVSGSQVTDVLVIDLVRQDS</sequence>
<keyword evidence="2" id="KW-1185">Reference proteome</keyword>
<proteinExistence type="predicted"/>
<protein>
    <recommendedName>
        <fullName evidence="3">Flagellar protein FliL</fullName>
    </recommendedName>
</protein>
<dbReference type="Proteomes" id="UP000228531">
    <property type="component" value="Unassembled WGS sequence"/>
</dbReference>
<evidence type="ECO:0000313" key="1">
    <source>
        <dbReference type="EMBL" id="PJI86117.1"/>
    </source>
</evidence>
<dbReference type="AlphaFoldDB" id="A0A2M8W5A8"/>
<evidence type="ECO:0000313" key="2">
    <source>
        <dbReference type="Proteomes" id="UP000228531"/>
    </source>
</evidence>
<dbReference type="RefSeq" id="WP_100368438.1">
    <property type="nucleotide sequence ID" value="NZ_PGTY01000002.1"/>
</dbReference>
<evidence type="ECO:0008006" key="3">
    <source>
        <dbReference type="Google" id="ProtNLM"/>
    </source>
</evidence>
<gene>
    <name evidence="1" type="ORF">BC777_2475</name>
</gene>
<organism evidence="1 2">
    <name type="scientific">Yoonia maricola</name>
    <dbReference type="NCBI Taxonomy" id="420999"/>
    <lineage>
        <taxon>Bacteria</taxon>
        <taxon>Pseudomonadati</taxon>
        <taxon>Pseudomonadota</taxon>
        <taxon>Alphaproteobacteria</taxon>
        <taxon>Rhodobacterales</taxon>
        <taxon>Paracoccaceae</taxon>
        <taxon>Yoonia</taxon>
    </lineage>
</organism>
<name>A0A2M8W5A8_9RHOB</name>
<dbReference type="EMBL" id="PGTY01000002">
    <property type="protein sequence ID" value="PJI86117.1"/>
    <property type="molecule type" value="Genomic_DNA"/>
</dbReference>
<dbReference type="OrthoDB" id="7864548at2"/>